<sequence>MSFPECRSLWTVLFAITFFALTGVARAEEIHDEFSIEEACDAIVGVIADTETGGNISRLRGKTFDVSFGFHNIALKSSFENYMRQKIERQLAVAYKMQVAFGDPDYNIIVTVWGFDDDLQERSIASVWDWSRRKGEPPANSIRVRLKFLDADDIAGSLALPAEGPFDPKSGGPGSVEPSAVASTVSLTNVTRDTKFTKPQQFVDGNVVRAKRGGAFGIELLVNDRPVTPQVGGDGFAFVRFNEKDEYKVRLYNNSNYRVGVELLIDGVDRGWFSQAEGALRVIQPRSTSVVNGWKLDSRQAAAFEVVPAQNSVAASLNRTGSIGTVHANFYRFYNSEEEKREAFDMIMRAFSKIDTKFGTGRGRTIPAPTVTVRGVKGDTLRGAVSVRYRK</sequence>
<proteinExistence type="predicted"/>
<evidence type="ECO:0000313" key="1">
    <source>
        <dbReference type="EMBL" id="QDT66571.1"/>
    </source>
</evidence>
<dbReference type="EMBL" id="CP036316">
    <property type="protein sequence ID" value="QDT66571.1"/>
    <property type="molecule type" value="Genomic_DNA"/>
</dbReference>
<evidence type="ECO:0000313" key="2">
    <source>
        <dbReference type="Proteomes" id="UP000319976"/>
    </source>
</evidence>
<accession>A0A517TDW9</accession>
<name>A0A517TDW9_9PLAN</name>
<keyword evidence="2" id="KW-1185">Reference proteome</keyword>
<dbReference type="RefSeq" id="WP_145265765.1">
    <property type="nucleotide sequence ID" value="NZ_CP036316.1"/>
</dbReference>
<gene>
    <name evidence="1" type="ORF">V22_38410</name>
</gene>
<reference evidence="1 2" key="1">
    <citation type="submission" date="2019-02" db="EMBL/GenBank/DDBJ databases">
        <title>Deep-cultivation of Planctomycetes and their phenomic and genomic characterization uncovers novel biology.</title>
        <authorList>
            <person name="Wiegand S."/>
            <person name="Jogler M."/>
            <person name="Boedeker C."/>
            <person name="Pinto D."/>
            <person name="Vollmers J."/>
            <person name="Rivas-Marin E."/>
            <person name="Kohn T."/>
            <person name="Peeters S.H."/>
            <person name="Heuer A."/>
            <person name="Rast P."/>
            <person name="Oberbeckmann S."/>
            <person name="Bunk B."/>
            <person name="Jeske O."/>
            <person name="Meyerdierks A."/>
            <person name="Storesund J.E."/>
            <person name="Kallscheuer N."/>
            <person name="Luecker S."/>
            <person name="Lage O.M."/>
            <person name="Pohl T."/>
            <person name="Merkel B.J."/>
            <person name="Hornburger P."/>
            <person name="Mueller R.-W."/>
            <person name="Bruemmer F."/>
            <person name="Labrenz M."/>
            <person name="Spormann A.M."/>
            <person name="Op den Camp H."/>
            <person name="Overmann J."/>
            <person name="Amann R."/>
            <person name="Jetten M.S.M."/>
            <person name="Mascher T."/>
            <person name="Medema M.H."/>
            <person name="Devos D.P."/>
            <person name="Kaster A.-K."/>
            <person name="Ovreas L."/>
            <person name="Rohde M."/>
            <person name="Galperin M.Y."/>
            <person name="Jogler C."/>
        </authorList>
    </citation>
    <scope>NUCLEOTIDE SEQUENCE [LARGE SCALE GENOMIC DNA]</scope>
    <source>
        <strain evidence="1 2">V22</strain>
    </source>
</reference>
<dbReference type="OrthoDB" id="5393649at2"/>
<dbReference type="Proteomes" id="UP000319976">
    <property type="component" value="Chromosome"/>
</dbReference>
<organism evidence="1 2">
    <name type="scientific">Calycomorphotria hydatis</name>
    <dbReference type="NCBI Taxonomy" id="2528027"/>
    <lineage>
        <taxon>Bacteria</taxon>
        <taxon>Pseudomonadati</taxon>
        <taxon>Planctomycetota</taxon>
        <taxon>Planctomycetia</taxon>
        <taxon>Planctomycetales</taxon>
        <taxon>Planctomycetaceae</taxon>
        <taxon>Calycomorphotria</taxon>
    </lineage>
</organism>
<protein>
    <submittedName>
        <fullName evidence="1">Uncharacterized protein</fullName>
    </submittedName>
</protein>
<dbReference type="AlphaFoldDB" id="A0A517TDW9"/>
<dbReference type="KEGG" id="chya:V22_38410"/>